<feature type="compositionally biased region" description="Basic and acidic residues" evidence="1">
    <location>
        <begin position="38"/>
        <end position="50"/>
    </location>
</feature>
<dbReference type="AlphaFoldDB" id="A0A016QNQ7"/>
<evidence type="ECO:0000313" key="2">
    <source>
        <dbReference type="EMBL" id="EYB67409.1"/>
    </source>
</evidence>
<feature type="region of interest" description="Disordered" evidence="1">
    <location>
        <begin position="1"/>
        <end position="61"/>
    </location>
</feature>
<dbReference type="PATRIC" id="fig|1476583.3.peg.2512"/>
<comment type="caution">
    <text evidence="2">The sequence shown here is derived from an EMBL/GenBank/DDBJ whole genome shotgun (WGS) entry which is preliminary data.</text>
</comment>
<dbReference type="Proteomes" id="UP000020492">
    <property type="component" value="Unassembled WGS sequence"/>
</dbReference>
<evidence type="ECO:0000313" key="3">
    <source>
        <dbReference type="Proteomes" id="UP000020492"/>
    </source>
</evidence>
<keyword evidence="3" id="KW-1185">Reference proteome</keyword>
<proteinExistence type="predicted"/>
<feature type="compositionally biased region" description="Basic and acidic residues" evidence="1">
    <location>
        <begin position="1"/>
        <end position="12"/>
    </location>
</feature>
<gene>
    <name evidence="2" type="ORF">DEIPH_ctg041orf0004</name>
</gene>
<dbReference type="STRING" id="1476583.DEIPH_ctg041orf0004"/>
<reference evidence="2 3" key="1">
    <citation type="submission" date="2014-03" db="EMBL/GenBank/DDBJ databases">
        <title>Draft genome sequence of Deinococcus phoenicis 1P10ME.</title>
        <authorList>
            <person name="Stepanov V.G."/>
            <person name="Vaishampayan P."/>
            <person name="Venkateswaran K."/>
            <person name="Fox G.E."/>
        </authorList>
    </citation>
    <scope>NUCLEOTIDE SEQUENCE [LARGE SCALE GENOMIC DNA]</scope>
    <source>
        <strain evidence="2 3">1P10ME</strain>
    </source>
</reference>
<sequence length="61" mass="6368">MDSVSGERKVPGDKVYGTVEADDQRAKELARNGLIELKPAEPKGGTDGKSGKPASSKPADK</sequence>
<evidence type="ECO:0000256" key="1">
    <source>
        <dbReference type="SAM" id="MobiDB-lite"/>
    </source>
</evidence>
<name>A0A016QNQ7_9DEIO</name>
<protein>
    <submittedName>
        <fullName evidence="2">Uncharacterized protein</fullName>
    </submittedName>
</protein>
<dbReference type="EMBL" id="JHAC01000039">
    <property type="protein sequence ID" value="EYB67409.1"/>
    <property type="molecule type" value="Genomic_DNA"/>
</dbReference>
<organism evidence="2 3">
    <name type="scientific">Deinococcus phoenicis</name>
    <dbReference type="NCBI Taxonomy" id="1476583"/>
    <lineage>
        <taxon>Bacteria</taxon>
        <taxon>Thermotogati</taxon>
        <taxon>Deinococcota</taxon>
        <taxon>Deinococci</taxon>
        <taxon>Deinococcales</taxon>
        <taxon>Deinococcaceae</taxon>
        <taxon>Deinococcus</taxon>
    </lineage>
</organism>
<accession>A0A016QNQ7</accession>